<feature type="compositionally biased region" description="Low complexity" evidence="7">
    <location>
        <begin position="516"/>
        <end position="531"/>
    </location>
</feature>
<dbReference type="GO" id="GO:0030203">
    <property type="term" value="P:glycosaminoglycan metabolic process"/>
    <property type="evidence" value="ECO:0007669"/>
    <property type="project" value="TreeGrafter"/>
</dbReference>
<evidence type="ECO:0000313" key="10">
    <source>
        <dbReference type="EMBL" id="MBR7838490.1"/>
    </source>
</evidence>
<protein>
    <recommendedName>
        <fullName evidence="3">beta-N-acetylhexosaminidase</fullName>
        <ecNumber evidence="3">3.2.1.52</ecNumber>
    </recommendedName>
</protein>
<evidence type="ECO:0000256" key="5">
    <source>
        <dbReference type="ARBA" id="ARBA00023295"/>
    </source>
</evidence>
<dbReference type="Proteomes" id="UP000675781">
    <property type="component" value="Unassembled WGS sequence"/>
</dbReference>
<comment type="similarity">
    <text evidence="2">Belongs to the glycosyl hydrolase 20 family.</text>
</comment>
<dbReference type="SUPFAM" id="SSF51445">
    <property type="entry name" value="(Trans)glycosidases"/>
    <property type="match status" value="1"/>
</dbReference>
<evidence type="ECO:0000256" key="2">
    <source>
        <dbReference type="ARBA" id="ARBA00006285"/>
    </source>
</evidence>
<dbReference type="InterPro" id="IPR015882">
    <property type="entry name" value="HEX_bac_N"/>
</dbReference>
<dbReference type="PRINTS" id="PR00738">
    <property type="entry name" value="GLHYDRLASE20"/>
</dbReference>
<proteinExistence type="inferred from homology"/>
<evidence type="ECO:0000256" key="1">
    <source>
        <dbReference type="ARBA" id="ARBA00001231"/>
    </source>
</evidence>
<dbReference type="CDD" id="cd06563">
    <property type="entry name" value="GH20_chitobiase-like"/>
    <property type="match status" value="1"/>
</dbReference>
<dbReference type="EC" id="3.2.1.52" evidence="3"/>
<evidence type="ECO:0000313" key="11">
    <source>
        <dbReference type="Proteomes" id="UP000675781"/>
    </source>
</evidence>
<feature type="domain" description="Glycoside hydrolase family 20 catalytic" evidence="8">
    <location>
        <begin position="104"/>
        <end position="464"/>
    </location>
</feature>
<dbReference type="GO" id="GO:0004563">
    <property type="term" value="F:beta-N-acetylhexosaminidase activity"/>
    <property type="evidence" value="ECO:0007669"/>
    <property type="project" value="UniProtKB-EC"/>
</dbReference>
<feature type="domain" description="Beta-hexosaminidase bacterial type N-terminal" evidence="9">
    <location>
        <begin position="6"/>
        <end position="100"/>
    </location>
</feature>
<keyword evidence="4" id="KW-0378">Hydrolase</keyword>
<evidence type="ECO:0000256" key="4">
    <source>
        <dbReference type="ARBA" id="ARBA00022801"/>
    </source>
</evidence>
<feature type="region of interest" description="Disordered" evidence="7">
    <location>
        <begin position="502"/>
        <end position="531"/>
    </location>
</feature>
<dbReference type="Pfam" id="PF00728">
    <property type="entry name" value="Glyco_hydro_20"/>
    <property type="match status" value="1"/>
</dbReference>
<name>A0A941EUC3_9ACTN</name>
<reference evidence="10" key="1">
    <citation type="submission" date="2021-04" db="EMBL/GenBank/DDBJ databases">
        <title>Genome based classification of Actinospica acidithermotolerans sp. nov., an actinobacterium isolated from an Indonesian hot spring.</title>
        <authorList>
            <person name="Kusuma A.B."/>
            <person name="Putra K.E."/>
            <person name="Nafisah S."/>
            <person name="Loh J."/>
            <person name="Nouioui I."/>
            <person name="Goodfellow M."/>
        </authorList>
    </citation>
    <scope>NUCLEOTIDE SEQUENCE</scope>
    <source>
        <strain evidence="10">CSCA 57</strain>
    </source>
</reference>
<comment type="catalytic activity">
    <reaction evidence="1">
        <text>Hydrolysis of terminal non-reducing N-acetyl-D-hexosamine residues in N-acetyl-beta-D-hexosaminides.</text>
        <dbReference type="EC" id="3.2.1.52"/>
    </reaction>
</comment>
<dbReference type="InterPro" id="IPR017853">
    <property type="entry name" value="GH"/>
</dbReference>
<dbReference type="GO" id="GO:0005975">
    <property type="term" value="P:carbohydrate metabolic process"/>
    <property type="evidence" value="ECO:0007669"/>
    <property type="project" value="InterPro"/>
</dbReference>
<evidence type="ECO:0000256" key="7">
    <source>
        <dbReference type="SAM" id="MobiDB-lite"/>
    </source>
</evidence>
<organism evidence="10 11">
    <name type="scientific">Actinospica durhamensis</name>
    <dbReference type="NCBI Taxonomy" id="1508375"/>
    <lineage>
        <taxon>Bacteria</taxon>
        <taxon>Bacillati</taxon>
        <taxon>Actinomycetota</taxon>
        <taxon>Actinomycetes</taxon>
        <taxon>Catenulisporales</taxon>
        <taxon>Actinospicaceae</taxon>
        <taxon>Actinospica</taxon>
    </lineage>
</organism>
<accession>A0A941EUC3</accession>
<comment type="caution">
    <text evidence="10">The sequence shown here is derived from an EMBL/GenBank/DDBJ whole genome shotgun (WGS) entry which is preliminary data.</text>
</comment>
<evidence type="ECO:0000256" key="6">
    <source>
        <dbReference type="PIRSR" id="PIRSR625705-1"/>
    </source>
</evidence>
<keyword evidence="5" id="KW-0326">Glycosidase</keyword>
<dbReference type="InterPro" id="IPR029018">
    <property type="entry name" value="Hex-like_dom2"/>
</dbReference>
<dbReference type="InterPro" id="IPR015883">
    <property type="entry name" value="Glyco_hydro_20_cat"/>
</dbReference>
<dbReference type="Gene3D" id="3.30.379.10">
    <property type="entry name" value="Chitobiase/beta-hexosaminidase domain 2-like"/>
    <property type="match status" value="1"/>
</dbReference>
<gene>
    <name evidence="10" type="ORF">KDL01_34810</name>
</gene>
<feature type="compositionally biased region" description="Gly residues" evidence="7">
    <location>
        <begin position="503"/>
        <end position="515"/>
    </location>
</feature>
<dbReference type="EMBL" id="JAGSOG010000294">
    <property type="protein sequence ID" value="MBR7838490.1"/>
    <property type="molecule type" value="Genomic_DNA"/>
</dbReference>
<dbReference type="PANTHER" id="PTHR22600">
    <property type="entry name" value="BETA-HEXOSAMINIDASE"/>
    <property type="match status" value="1"/>
</dbReference>
<evidence type="ECO:0000259" key="8">
    <source>
        <dbReference type="Pfam" id="PF00728"/>
    </source>
</evidence>
<feature type="non-terminal residue" evidence="10">
    <location>
        <position position="1"/>
    </location>
</feature>
<feature type="active site" description="Proton donor" evidence="6">
    <location>
        <position position="279"/>
    </location>
</feature>
<dbReference type="GO" id="GO:0016020">
    <property type="term" value="C:membrane"/>
    <property type="evidence" value="ECO:0007669"/>
    <property type="project" value="TreeGrafter"/>
</dbReference>
<dbReference type="InterPro" id="IPR025705">
    <property type="entry name" value="Beta_hexosaminidase_sua/sub"/>
</dbReference>
<dbReference type="PANTHER" id="PTHR22600:SF57">
    <property type="entry name" value="BETA-N-ACETYLHEXOSAMINIDASE"/>
    <property type="match status" value="1"/>
</dbReference>
<evidence type="ECO:0000259" key="9">
    <source>
        <dbReference type="Pfam" id="PF02838"/>
    </source>
</evidence>
<dbReference type="SUPFAM" id="SSF55545">
    <property type="entry name" value="beta-N-acetylhexosaminidase-like domain"/>
    <property type="match status" value="1"/>
</dbReference>
<sequence>PPAVHLTAGPGADRPAALLAEYLGERPRTDQGPEIRLQLRGGGAPAEGPAAREAHRLEIDRDRVLLTAAHEAGLFHGVQSLRQLLAEDGGSWPALCVEDAPALPWRGVMLDVARHFMPLEFLYAFTDQAALHKFNVLHLHLTDDQGWRIEIDGLPRLTEVGAHRAGSMIGPAGSGAFDTVPHGGFYTQAELRDLARYAERRGVLVVPEIEMPGHSRAALAAYPGLGAVPRREGLPVWTSWGISEDVLGVHEDVFAFCREVLGQTVDVFPGRYVHIGGDECPTVQWETEPYPRRRAAELGLAAPARLHGYFLGRIHAFLAECGRRAVSWDEAAPGTGDLPSDLVLTAWMNPQDAARSLGRGHQVIMAPHQSTFFDYAQSAEPYEPQAQPGQVITLEDAYRFDALGIPGTGERLPVADPFADGAARTPGVLGTQAQFWSEFLPTPAHVRYVAYPRLCAFAEAAWSTGPRDYDDFRARLAHHLPRLTRLGALPPERAAHLAAGLASGSGTGSGPGVDGACGAPGAPGEPARIGA</sequence>
<dbReference type="AlphaFoldDB" id="A0A941EUC3"/>
<keyword evidence="11" id="KW-1185">Reference proteome</keyword>
<dbReference type="Pfam" id="PF02838">
    <property type="entry name" value="Glyco_hydro_20b"/>
    <property type="match status" value="1"/>
</dbReference>
<evidence type="ECO:0000256" key="3">
    <source>
        <dbReference type="ARBA" id="ARBA00012663"/>
    </source>
</evidence>
<dbReference type="Gene3D" id="3.20.20.80">
    <property type="entry name" value="Glycosidases"/>
    <property type="match status" value="1"/>
</dbReference>